<dbReference type="InterPro" id="IPR007627">
    <property type="entry name" value="RNA_pol_sigma70_r2"/>
</dbReference>
<dbReference type="InterPro" id="IPR036388">
    <property type="entry name" value="WH-like_DNA-bd_sf"/>
</dbReference>
<dbReference type="GO" id="GO:0003677">
    <property type="term" value="F:DNA binding"/>
    <property type="evidence" value="ECO:0007669"/>
    <property type="project" value="UniProtKB-KW"/>
</dbReference>
<evidence type="ECO:0000256" key="4">
    <source>
        <dbReference type="ARBA" id="ARBA00023125"/>
    </source>
</evidence>
<dbReference type="EMBL" id="JAOG01000002">
    <property type="protein sequence ID" value="EUA56273.1"/>
    <property type="molecule type" value="Genomic_DNA"/>
</dbReference>
<keyword evidence="4 6" id="KW-0238">DNA-binding</keyword>
<evidence type="ECO:0000256" key="1">
    <source>
        <dbReference type="ARBA" id="ARBA00010641"/>
    </source>
</evidence>
<keyword evidence="2 6" id="KW-0805">Transcription regulation</keyword>
<dbReference type="GO" id="GO:0006950">
    <property type="term" value="P:response to stress"/>
    <property type="evidence" value="ECO:0007669"/>
    <property type="project" value="UniProtKB-ARBA"/>
</dbReference>
<dbReference type="InterPro" id="IPR013324">
    <property type="entry name" value="RNA_pol_sigma_r3/r4-like"/>
</dbReference>
<evidence type="ECO:0000313" key="9">
    <source>
        <dbReference type="EMBL" id="EUA56273.1"/>
    </source>
</evidence>
<organism evidence="9 10">
    <name type="scientific">Mycobacterium intracellulare 1956</name>
    <dbReference type="NCBI Taxonomy" id="1299331"/>
    <lineage>
        <taxon>Bacteria</taxon>
        <taxon>Bacillati</taxon>
        <taxon>Actinomycetota</taxon>
        <taxon>Actinomycetes</taxon>
        <taxon>Mycobacteriales</taxon>
        <taxon>Mycobacteriaceae</taxon>
        <taxon>Mycobacterium</taxon>
        <taxon>Mycobacterium avium complex (MAC)</taxon>
    </lineage>
</organism>
<feature type="domain" description="RNA polymerase sigma factor 70 region 4 type 2" evidence="8">
    <location>
        <begin position="133"/>
        <end position="185"/>
    </location>
</feature>
<dbReference type="Pfam" id="PF04542">
    <property type="entry name" value="Sigma70_r2"/>
    <property type="match status" value="1"/>
</dbReference>
<comment type="caution">
    <text evidence="9">The sequence shown here is derived from an EMBL/GenBank/DDBJ whole genome shotgun (WGS) entry which is preliminary data.</text>
</comment>
<accession>X8CLH5</accession>
<evidence type="ECO:0000256" key="6">
    <source>
        <dbReference type="RuleBase" id="RU000716"/>
    </source>
</evidence>
<dbReference type="PROSITE" id="PS01063">
    <property type="entry name" value="SIGMA70_ECF"/>
    <property type="match status" value="1"/>
</dbReference>
<name>X8CLH5_MYCIT</name>
<dbReference type="CDD" id="cd06171">
    <property type="entry name" value="Sigma70_r4"/>
    <property type="match status" value="1"/>
</dbReference>
<reference evidence="9 10" key="1">
    <citation type="submission" date="2013-12" db="EMBL/GenBank/DDBJ databases">
        <authorList>
            <person name="Zelazny A."/>
            <person name="Olivier K."/>
            <person name="Holland S."/>
            <person name="Lenaerts A."/>
            <person name="Ordway D."/>
            <person name="DeGroote M.A."/>
            <person name="Parker T."/>
            <person name="Sizemore C."/>
            <person name="Tallon L.J."/>
            <person name="Sadzewicz L.K."/>
            <person name="Sengamalay N."/>
            <person name="Fraser C.M."/>
            <person name="Hine E."/>
            <person name="Shefchek K.A."/>
            <person name="Das S.P."/>
            <person name="Tettelin H."/>
        </authorList>
    </citation>
    <scope>NUCLEOTIDE SEQUENCE [LARGE SCALE GENOMIC DNA]</scope>
    <source>
        <strain evidence="9 10">1956</strain>
    </source>
</reference>
<feature type="domain" description="RNA polymerase sigma-70 region 2" evidence="7">
    <location>
        <begin position="31"/>
        <end position="94"/>
    </location>
</feature>
<dbReference type="Gene3D" id="1.10.1740.10">
    <property type="match status" value="1"/>
</dbReference>
<gene>
    <name evidence="9" type="ORF">I550_4432</name>
</gene>
<sequence>MTIMPSSATHPDPRGVDDLVARFEHEALPLLDQLYRAARRYTRTHADAEDLVQETMLRAYAGFPSFKAGTNIRAWLFTIMNNTWINNHRTASRRPNEWLSGEIGDVSVSVRTRYSHTGQLSAECEALELLGDDEVREALQKLPEGQRMALYYADVEGLRYKEIAAVLDMPLGSVMSRIHRGRQNLRKLLANFAIQRGYLREPDDAVIAA</sequence>
<dbReference type="PATRIC" id="fig|1299331.3.peg.4326"/>
<dbReference type="PANTHER" id="PTHR43133:SF59">
    <property type="entry name" value="ECF RNA POLYMERASE SIGMA FACTOR SIGR"/>
    <property type="match status" value="1"/>
</dbReference>
<dbReference type="NCBIfam" id="TIGR02937">
    <property type="entry name" value="sigma70-ECF"/>
    <property type="match status" value="1"/>
</dbReference>
<dbReference type="InterPro" id="IPR014284">
    <property type="entry name" value="RNA_pol_sigma-70_dom"/>
</dbReference>
<dbReference type="InterPro" id="IPR000838">
    <property type="entry name" value="RNA_pol_sigma70_ECF_CS"/>
</dbReference>
<evidence type="ECO:0000256" key="3">
    <source>
        <dbReference type="ARBA" id="ARBA00023082"/>
    </source>
</evidence>
<dbReference type="SUPFAM" id="SSF88946">
    <property type="entry name" value="Sigma2 domain of RNA polymerase sigma factors"/>
    <property type="match status" value="1"/>
</dbReference>
<dbReference type="InterPro" id="IPR013325">
    <property type="entry name" value="RNA_pol_sigma_r2"/>
</dbReference>
<proteinExistence type="inferred from homology"/>
<evidence type="ECO:0000259" key="7">
    <source>
        <dbReference type="Pfam" id="PF04542"/>
    </source>
</evidence>
<dbReference type="Pfam" id="PF08281">
    <property type="entry name" value="Sigma70_r4_2"/>
    <property type="match status" value="1"/>
</dbReference>
<dbReference type="PANTHER" id="PTHR43133">
    <property type="entry name" value="RNA POLYMERASE ECF-TYPE SIGMA FACTO"/>
    <property type="match status" value="1"/>
</dbReference>
<dbReference type="SUPFAM" id="SSF88659">
    <property type="entry name" value="Sigma3 and sigma4 domains of RNA polymerase sigma factors"/>
    <property type="match status" value="1"/>
</dbReference>
<comment type="similarity">
    <text evidence="1 6">Belongs to the sigma-70 factor family. ECF subfamily.</text>
</comment>
<dbReference type="Proteomes" id="UP000020825">
    <property type="component" value="Unassembled WGS sequence"/>
</dbReference>
<dbReference type="InterPro" id="IPR013249">
    <property type="entry name" value="RNA_pol_sigma70_r4_t2"/>
</dbReference>
<keyword evidence="5 6" id="KW-0804">Transcription</keyword>
<keyword evidence="3 6" id="KW-0731">Sigma factor</keyword>
<dbReference type="GO" id="GO:0006352">
    <property type="term" value="P:DNA-templated transcription initiation"/>
    <property type="evidence" value="ECO:0007669"/>
    <property type="project" value="InterPro"/>
</dbReference>
<dbReference type="Gene3D" id="1.10.10.10">
    <property type="entry name" value="Winged helix-like DNA-binding domain superfamily/Winged helix DNA-binding domain"/>
    <property type="match status" value="1"/>
</dbReference>
<evidence type="ECO:0000256" key="5">
    <source>
        <dbReference type="ARBA" id="ARBA00023163"/>
    </source>
</evidence>
<evidence type="ECO:0000313" key="10">
    <source>
        <dbReference type="Proteomes" id="UP000020825"/>
    </source>
</evidence>
<protein>
    <recommendedName>
        <fullName evidence="6">RNA polymerase sigma factor</fullName>
    </recommendedName>
</protein>
<evidence type="ECO:0000259" key="8">
    <source>
        <dbReference type="Pfam" id="PF08281"/>
    </source>
</evidence>
<dbReference type="GO" id="GO:0016987">
    <property type="term" value="F:sigma factor activity"/>
    <property type="evidence" value="ECO:0007669"/>
    <property type="project" value="UniProtKB-KW"/>
</dbReference>
<dbReference type="InterPro" id="IPR039425">
    <property type="entry name" value="RNA_pol_sigma-70-like"/>
</dbReference>
<dbReference type="AlphaFoldDB" id="X8CLH5"/>
<evidence type="ECO:0000256" key="2">
    <source>
        <dbReference type="ARBA" id="ARBA00023015"/>
    </source>
</evidence>